<keyword evidence="6" id="KW-0479">Metal-binding</keyword>
<dbReference type="CDD" id="cd11056">
    <property type="entry name" value="CYP6-like"/>
    <property type="match status" value="1"/>
</dbReference>
<comment type="similarity">
    <text evidence="4">Belongs to the cytochrome P450 family.</text>
</comment>
<dbReference type="SUPFAM" id="SSF48264">
    <property type="entry name" value="Cytochrome P450"/>
    <property type="match status" value="1"/>
</dbReference>
<evidence type="ECO:0000256" key="7">
    <source>
        <dbReference type="ARBA" id="ARBA00022824"/>
    </source>
</evidence>
<evidence type="ECO:0000313" key="14">
    <source>
        <dbReference type="EMBL" id="TGZ57218.1"/>
    </source>
</evidence>
<keyword evidence="13" id="KW-0732">Signal</keyword>
<accession>A0A4S2L9P8</accession>
<dbReference type="AlphaFoldDB" id="A0A4S2L9P8"/>
<dbReference type="GO" id="GO:0005789">
    <property type="term" value="C:endoplasmic reticulum membrane"/>
    <property type="evidence" value="ECO:0007669"/>
    <property type="project" value="UniProtKB-SubCell"/>
</dbReference>
<dbReference type="PANTHER" id="PTHR24292">
    <property type="entry name" value="CYTOCHROME P450"/>
    <property type="match status" value="1"/>
</dbReference>
<sequence>MKYKDHRAFGLYMFFKLLLVIADPDLIRTVLTKNFGSFHDRGLYFNEKINLLYDNLFFINGKRWRNIRTKMTPAFTSLKIKQIFPIVKECSEGLAKYLDNKAQMRDSIEIKDIFARYTTDIIMSTAFGIRSNCIEEPNNEYRIQGKNILKIKIIRFILSMSIPKIMDIFSIPLTDRRITSFYTNIFRDNVEYKQVHKIIKHDFKNLLIQIMEKDYVDDDKKTTDVTSTINKLTMAEATAQNFIFFLAGFETSTATATFALYELAHHQDKVHKEIDETLTKHDLTYDAMNEMPYLTKTLRKYPPLPMLNHISQFGHVQTKVGHVSLLSKYKFKPHSQTAVPFIFNEKSFGFAVKGVQIQQESLRLDTLDNPILKPLACGSNAHNLSLTHGLRLSSSELSVTDSGGKMVLMIVPQCRGLRRKLQEVDFVVRCIRFSVLRHLIRSCASYGLD</sequence>
<evidence type="ECO:0000256" key="12">
    <source>
        <dbReference type="ARBA" id="ARBA00023136"/>
    </source>
</evidence>
<dbReference type="EMBL" id="QBLH01000185">
    <property type="protein sequence ID" value="TGZ57218.1"/>
    <property type="molecule type" value="Genomic_DNA"/>
</dbReference>
<proteinExistence type="inferred from homology"/>
<keyword evidence="10" id="KW-0408">Iron</keyword>
<evidence type="ECO:0000256" key="9">
    <source>
        <dbReference type="ARBA" id="ARBA00023002"/>
    </source>
</evidence>
<evidence type="ECO:0000256" key="8">
    <source>
        <dbReference type="ARBA" id="ARBA00022848"/>
    </source>
</evidence>
<organism evidence="14 15">
    <name type="scientific">Temnothorax longispinosus</name>
    <dbReference type="NCBI Taxonomy" id="300112"/>
    <lineage>
        <taxon>Eukaryota</taxon>
        <taxon>Metazoa</taxon>
        <taxon>Ecdysozoa</taxon>
        <taxon>Arthropoda</taxon>
        <taxon>Hexapoda</taxon>
        <taxon>Insecta</taxon>
        <taxon>Pterygota</taxon>
        <taxon>Neoptera</taxon>
        <taxon>Endopterygota</taxon>
        <taxon>Hymenoptera</taxon>
        <taxon>Apocrita</taxon>
        <taxon>Aculeata</taxon>
        <taxon>Formicoidea</taxon>
        <taxon>Formicidae</taxon>
        <taxon>Myrmicinae</taxon>
        <taxon>Temnothorax</taxon>
    </lineage>
</organism>
<keyword evidence="5" id="KW-0349">Heme</keyword>
<comment type="caution">
    <text evidence="14">The sequence shown here is derived from an EMBL/GenBank/DDBJ whole genome shotgun (WGS) entry which is preliminary data.</text>
</comment>
<evidence type="ECO:0000256" key="2">
    <source>
        <dbReference type="ARBA" id="ARBA00004174"/>
    </source>
</evidence>
<keyword evidence="8" id="KW-0492">Microsome</keyword>
<gene>
    <name evidence="14" type="ORF">DBV15_10329</name>
</gene>
<dbReference type="PANTHER" id="PTHR24292:SF54">
    <property type="entry name" value="CYP9F3-RELATED"/>
    <property type="match status" value="1"/>
</dbReference>
<evidence type="ECO:0000256" key="3">
    <source>
        <dbReference type="ARBA" id="ARBA00004406"/>
    </source>
</evidence>
<dbReference type="InterPro" id="IPR001128">
    <property type="entry name" value="Cyt_P450"/>
</dbReference>
<dbReference type="PRINTS" id="PR00464">
    <property type="entry name" value="EP450II"/>
</dbReference>
<dbReference type="GO" id="GO:0020037">
    <property type="term" value="F:heme binding"/>
    <property type="evidence" value="ECO:0007669"/>
    <property type="project" value="InterPro"/>
</dbReference>
<dbReference type="GO" id="GO:0005506">
    <property type="term" value="F:iron ion binding"/>
    <property type="evidence" value="ECO:0007669"/>
    <property type="project" value="InterPro"/>
</dbReference>
<dbReference type="InterPro" id="IPR002402">
    <property type="entry name" value="Cyt_P450_E_grp-II"/>
</dbReference>
<evidence type="ECO:0000256" key="1">
    <source>
        <dbReference type="ARBA" id="ARBA00001971"/>
    </source>
</evidence>
<keyword evidence="15" id="KW-1185">Reference proteome</keyword>
<evidence type="ECO:0000256" key="5">
    <source>
        <dbReference type="ARBA" id="ARBA00022617"/>
    </source>
</evidence>
<dbReference type="GO" id="GO:0004497">
    <property type="term" value="F:monooxygenase activity"/>
    <property type="evidence" value="ECO:0007669"/>
    <property type="project" value="UniProtKB-KW"/>
</dbReference>
<dbReference type="Pfam" id="PF00067">
    <property type="entry name" value="p450"/>
    <property type="match status" value="1"/>
</dbReference>
<evidence type="ECO:0000256" key="6">
    <source>
        <dbReference type="ARBA" id="ARBA00022723"/>
    </source>
</evidence>
<dbReference type="Gene3D" id="1.10.630.10">
    <property type="entry name" value="Cytochrome P450"/>
    <property type="match status" value="1"/>
</dbReference>
<evidence type="ECO:0000256" key="4">
    <source>
        <dbReference type="ARBA" id="ARBA00010617"/>
    </source>
</evidence>
<keyword evidence="9" id="KW-0560">Oxidoreductase</keyword>
<evidence type="ECO:0000256" key="13">
    <source>
        <dbReference type="SAM" id="SignalP"/>
    </source>
</evidence>
<dbReference type="GO" id="GO:0016705">
    <property type="term" value="F:oxidoreductase activity, acting on paired donors, with incorporation or reduction of molecular oxygen"/>
    <property type="evidence" value="ECO:0007669"/>
    <property type="project" value="InterPro"/>
</dbReference>
<dbReference type="Proteomes" id="UP000310200">
    <property type="component" value="Unassembled WGS sequence"/>
</dbReference>
<feature type="signal peptide" evidence="13">
    <location>
        <begin position="1"/>
        <end position="22"/>
    </location>
</feature>
<evidence type="ECO:0000256" key="10">
    <source>
        <dbReference type="ARBA" id="ARBA00023004"/>
    </source>
</evidence>
<comment type="subcellular location">
    <subcellularLocation>
        <location evidence="3">Endoplasmic reticulum membrane</location>
        <topology evidence="3">Peripheral membrane protein</topology>
    </subcellularLocation>
    <subcellularLocation>
        <location evidence="2">Microsome membrane</location>
        <topology evidence="2">Peripheral membrane protein</topology>
    </subcellularLocation>
</comment>
<keyword evidence="7" id="KW-0256">Endoplasmic reticulum</keyword>
<keyword evidence="11" id="KW-0503">Monooxygenase</keyword>
<dbReference type="InterPro" id="IPR050476">
    <property type="entry name" value="Insect_CytP450_Detox"/>
</dbReference>
<name>A0A4S2L9P8_9HYME</name>
<evidence type="ECO:0000256" key="11">
    <source>
        <dbReference type="ARBA" id="ARBA00023033"/>
    </source>
</evidence>
<keyword evidence="12" id="KW-0472">Membrane</keyword>
<protein>
    <submittedName>
        <fullName evidence="14">Putative cytochrome P450 6a20</fullName>
    </submittedName>
</protein>
<evidence type="ECO:0000313" key="15">
    <source>
        <dbReference type="Proteomes" id="UP000310200"/>
    </source>
</evidence>
<comment type="cofactor">
    <cofactor evidence="1">
        <name>heme</name>
        <dbReference type="ChEBI" id="CHEBI:30413"/>
    </cofactor>
</comment>
<reference evidence="14 15" key="1">
    <citation type="journal article" date="2019" name="Philos. Trans. R. Soc. Lond., B, Biol. Sci.">
        <title>Ant behaviour and brain gene expression of defending hosts depend on the ecological success of the intruding social parasite.</title>
        <authorList>
            <person name="Kaur R."/>
            <person name="Stoldt M."/>
            <person name="Jongepier E."/>
            <person name="Feldmeyer B."/>
            <person name="Menzel F."/>
            <person name="Bornberg-Bauer E."/>
            <person name="Foitzik S."/>
        </authorList>
    </citation>
    <scope>NUCLEOTIDE SEQUENCE [LARGE SCALE GENOMIC DNA]</scope>
    <source>
        <tissue evidence="14">Whole body</tissue>
    </source>
</reference>
<feature type="chain" id="PRO_5020415391" evidence="13">
    <location>
        <begin position="23"/>
        <end position="449"/>
    </location>
</feature>
<dbReference type="STRING" id="300112.A0A4S2L9P8"/>
<dbReference type="InterPro" id="IPR036396">
    <property type="entry name" value="Cyt_P450_sf"/>
</dbReference>